<evidence type="ECO:0000313" key="4">
    <source>
        <dbReference type="EMBL" id="KAF2296335.1"/>
    </source>
</evidence>
<gene>
    <name evidence="4" type="ORF">GH714_037439</name>
</gene>
<evidence type="ECO:0000256" key="1">
    <source>
        <dbReference type="ARBA" id="ARBA00022737"/>
    </source>
</evidence>
<dbReference type="InterPro" id="IPR032675">
    <property type="entry name" value="LRR_dom_sf"/>
</dbReference>
<protein>
    <recommendedName>
        <fullName evidence="6">Rx N-terminal domain-containing protein</fullName>
    </recommendedName>
</protein>
<dbReference type="AlphaFoldDB" id="A0A6A6L7A9"/>
<dbReference type="EMBL" id="JAAGAX010000013">
    <property type="protein sequence ID" value="KAF2296335.1"/>
    <property type="molecule type" value="Genomic_DNA"/>
</dbReference>
<name>A0A6A6L7A9_HEVBR</name>
<dbReference type="Gene3D" id="3.80.10.10">
    <property type="entry name" value="Ribonuclease Inhibitor"/>
    <property type="match status" value="2"/>
</dbReference>
<feature type="domain" description="Disease resistance R13L4/SHOC-2-like LRR" evidence="2">
    <location>
        <begin position="74"/>
        <end position="227"/>
    </location>
</feature>
<dbReference type="Pfam" id="PF25019">
    <property type="entry name" value="LRR_R13L1-DRL21"/>
    <property type="match status" value="1"/>
</dbReference>
<sequence length="252" mass="28238">MAVDDENPSGGDSSRAFDNLVALILQNCKWCEQLPMVGHLPRLKELRISGMDKIRSIGNEFYGIGDGSTSNGVRPFPALKVLALRSMKSLLEWKATPVDEGGGLTRLRFLKIGGFSEELDSFPYLNSIQDLPSLEFLAIHGDVRGRIKSLPDQLQSLTTLKTLNIVYFNGMEALPEWLGNLSSLKYLGFLDCDNLKYLPTATAMRRLSKLTEIRIRDCPFLRENCAKGSGSEWSKISHLPYIHIYETGLRRV</sequence>
<dbReference type="PANTHER" id="PTHR47186">
    <property type="entry name" value="LEUCINE-RICH REPEAT-CONTAINING PROTEIN 57"/>
    <property type="match status" value="1"/>
</dbReference>
<evidence type="ECO:0000259" key="3">
    <source>
        <dbReference type="Pfam" id="PF25019"/>
    </source>
</evidence>
<reference evidence="4 5" key="1">
    <citation type="journal article" date="2020" name="Mol. Plant">
        <title>The Chromosome-Based Rubber Tree Genome Provides New Insights into Spurge Genome Evolution and Rubber Biosynthesis.</title>
        <authorList>
            <person name="Liu J."/>
            <person name="Shi C."/>
            <person name="Shi C.C."/>
            <person name="Li W."/>
            <person name="Zhang Q.J."/>
            <person name="Zhang Y."/>
            <person name="Li K."/>
            <person name="Lu H.F."/>
            <person name="Shi C."/>
            <person name="Zhu S.T."/>
            <person name="Xiao Z.Y."/>
            <person name="Nan H."/>
            <person name="Yue Y."/>
            <person name="Zhu X.G."/>
            <person name="Wu Y."/>
            <person name="Hong X.N."/>
            <person name="Fan G.Y."/>
            <person name="Tong Y."/>
            <person name="Zhang D."/>
            <person name="Mao C.L."/>
            <person name="Liu Y.L."/>
            <person name="Hao S.J."/>
            <person name="Liu W.Q."/>
            <person name="Lv M.Q."/>
            <person name="Zhang H.B."/>
            <person name="Liu Y."/>
            <person name="Hu-Tang G.R."/>
            <person name="Wang J.P."/>
            <person name="Wang J.H."/>
            <person name="Sun Y.H."/>
            <person name="Ni S.B."/>
            <person name="Chen W.B."/>
            <person name="Zhang X.C."/>
            <person name="Jiao Y.N."/>
            <person name="Eichler E.E."/>
            <person name="Li G.H."/>
            <person name="Liu X."/>
            <person name="Gao L.Z."/>
        </authorList>
    </citation>
    <scope>NUCLEOTIDE SEQUENCE [LARGE SCALE GENOMIC DNA]</scope>
    <source>
        <strain evidence="5">cv. GT1</strain>
        <tissue evidence="4">Leaf</tissue>
    </source>
</reference>
<dbReference type="Proteomes" id="UP000467840">
    <property type="component" value="Chromosome 7"/>
</dbReference>
<dbReference type="InterPro" id="IPR056789">
    <property type="entry name" value="LRR_R13L1-DRL21"/>
</dbReference>
<feature type="domain" description="R13L1/DRL21-like LRR repeat region" evidence="3">
    <location>
        <begin position="15"/>
        <end position="51"/>
    </location>
</feature>
<comment type="caution">
    <text evidence="4">The sequence shown here is derived from an EMBL/GenBank/DDBJ whole genome shotgun (WGS) entry which is preliminary data.</text>
</comment>
<evidence type="ECO:0000259" key="2">
    <source>
        <dbReference type="Pfam" id="PF23598"/>
    </source>
</evidence>
<organism evidence="4 5">
    <name type="scientific">Hevea brasiliensis</name>
    <name type="common">Para rubber tree</name>
    <name type="synonym">Siphonia brasiliensis</name>
    <dbReference type="NCBI Taxonomy" id="3981"/>
    <lineage>
        <taxon>Eukaryota</taxon>
        <taxon>Viridiplantae</taxon>
        <taxon>Streptophyta</taxon>
        <taxon>Embryophyta</taxon>
        <taxon>Tracheophyta</taxon>
        <taxon>Spermatophyta</taxon>
        <taxon>Magnoliopsida</taxon>
        <taxon>eudicotyledons</taxon>
        <taxon>Gunneridae</taxon>
        <taxon>Pentapetalae</taxon>
        <taxon>rosids</taxon>
        <taxon>fabids</taxon>
        <taxon>Malpighiales</taxon>
        <taxon>Euphorbiaceae</taxon>
        <taxon>Crotonoideae</taxon>
        <taxon>Micrandreae</taxon>
        <taxon>Hevea</taxon>
    </lineage>
</organism>
<evidence type="ECO:0000313" key="5">
    <source>
        <dbReference type="Proteomes" id="UP000467840"/>
    </source>
</evidence>
<dbReference type="SUPFAM" id="SSF52058">
    <property type="entry name" value="L domain-like"/>
    <property type="match status" value="1"/>
</dbReference>
<dbReference type="InterPro" id="IPR055414">
    <property type="entry name" value="LRR_R13L4/SHOC2-like"/>
</dbReference>
<evidence type="ECO:0008006" key="6">
    <source>
        <dbReference type="Google" id="ProtNLM"/>
    </source>
</evidence>
<keyword evidence="1" id="KW-0677">Repeat</keyword>
<keyword evidence="5" id="KW-1185">Reference proteome</keyword>
<proteinExistence type="predicted"/>
<accession>A0A6A6L7A9</accession>
<dbReference type="Pfam" id="PF23598">
    <property type="entry name" value="LRR_14"/>
    <property type="match status" value="1"/>
</dbReference>
<dbReference type="PANTHER" id="PTHR47186:SF3">
    <property type="entry name" value="OS09G0267800 PROTEIN"/>
    <property type="match status" value="1"/>
</dbReference>